<protein>
    <recommendedName>
        <fullName evidence="2">Fe2OG dioxygenase domain-containing protein</fullName>
    </recommendedName>
</protein>
<dbReference type="GO" id="GO:0006402">
    <property type="term" value="P:mRNA catabolic process"/>
    <property type="evidence" value="ECO:0007669"/>
    <property type="project" value="InterPro"/>
</dbReference>
<sequence length="143" mass="16125">MKNELGEHTYSEPKNRCVANDGSQYNLDVVITMRLCIINIYELGDCIPPHIDSHDVLRSFSIMSFLSECNIIFGHKLEIIRSGKFIGSALIPLPVGSVLVLNGNRADLTKHFIPVVSCKRISITFRKMDKAKRPHNFKLNSVL</sequence>
<dbReference type="GO" id="GO:0003729">
    <property type="term" value="F:mRNA binding"/>
    <property type="evidence" value="ECO:0007669"/>
    <property type="project" value="InterPro"/>
</dbReference>
<dbReference type="GO" id="GO:0032451">
    <property type="term" value="F:demethylase activity"/>
    <property type="evidence" value="ECO:0007669"/>
    <property type="project" value="InterPro"/>
</dbReference>
<evidence type="ECO:0000313" key="4">
    <source>
        <dbReference type="Proteomes" id="UP000775213"/>
    </source>
</evidence>
<dbReference type="EMBL" id="JAGFBR010000005">
    <property type="protein sequence ID" value="KAH0466688.1"/>
    <property type="molecule type" value="Genomic_DNA"/>
</dbReference>
<dbReference type="AlphaFoldDB" id="A0AAV7HGS1"/>
<dbReference type="SUPFAM" id="SSF51197">
    <property type="entry name" value="Clavaminate synthase-like"/>
    <property type="match status" value="1"/>
</dbReference>
<keyword evidence="4" id="KW-1185">Reference proteome</keyword>
<comment type="similarity">
    <text evidence="1">Belongs to the alkB family.</text>
</comment>
<dbReference type="InterPro" id="IPR044842">
    <property type="entry name" value="ALKBH9B/ALKBH10B-like"/>
</dbReference>
<dbReference type="PANTHER" id="PTHR31447">
    <property type="entry name" value="HYDROXYPROLINE-RICH GLYCOPROTEIN FAMILY PROTEIN-RELATED"/>
    <property type="match status" value="1"/>
</dbReference>
<comment type="caution">
    <text evidence="3">The sequence shown here is derived from an EMBL/GenBank/DDBJ whole genome shotgun (WGS) entry which is preliminary data.</text>
</comment>
<feature type="domain" description="Fe2OG dioxygenase" evidence="2">
    <location>
        <begin position="30"/>
        <end position="129"/>
    </location>
</feature>
<proteinExistence type="inferred from homology"/>
<dbReference type="InterPro" id="IPR005123">
    <property type="entry name" value="Oxoglu/Fe-dep_dioxygenase_dom"/>
</dbReference>
<organism evidence="3 4">
    <name type="scientific">Dendrobium chrysotoxum</name>
    <name type="common">Orchid</name>
    <dbReference type="NCBI Taxonomy" id="161865"/>
    <lineage>
        <taxon>Eukaryota</taxon>
        <taxon>Viridiplantae</taxon>
        <taxon>Streptophyta</taxon>
        <taxon>Embryophyta</taxon>
        <taxon>Tracheophyta</taxon>
        <taxon>Spermatophyta</taxon>
        <taxon>Magnoliopsida</taxon>
        <taxon>Liliopsida</taxon>
        <taxon>Asparagales</taxon>
        <taxon>Orchidaceae</taxon>
        <taxon>Epidendroideae</taxon>
        <taxon>Malaxideae</taxon>
        <taxon>Dendrobiinae</taxon>
        <taxon>Dendrobium</taxon>
    </lineage>
</organism>
<accession>A0AAV7HGS1</accession>
<gene>
    <name evidence="3" type="ORF">IEQ34_003926</name>
</gene>
<dbReference type="PROSITE" id="PS51471">
    <property type="entry name" value="FE2OG_OXY"/>
    <property type="match status" value="1"/>
</dbReference>
<evidence type="ECO:0000259" key="2">
    <source>
        <dbReference type="PROSITE" id="PS51471"/>
    </source>
</evidence>
<evidence type="ECO:0000313" key="3">
    <source>
        <dbReference type="EMBL" id="KAH0466688.1"/>
    </source>
</evidence>
<dbReference type="Proteomes" id="UP000775213">
    <property type="component" value="Unassembled WGS sequence"/>
</dbReference>
<reference evidence="3 4" key="1">
    <citation type="journal article" date="2021" name="Hortic Res">
        <title>Chromosome-scale assembly of the Dendrobium chrysotoxum genome enhances the understanding of orchid evolution.</title>
        <authorList>
            <person name="Zhang Y."/>
            <person name="Zhang G.Q."/>
            <person name="Zhang D."/>
            <person name="Liu X.D."/>
            <person name="Xu X.Y."/>
            <person name="Sun W.H."/>
            <person name="Yu X."/>
            <person name="Zhu X."/>
            <person name="Wang Z.W."/>
            <person name="Zhao X."/>
            <person name="Zhong W.Y."/>
            <person name="Chen H."/>
            <person name="Yin W.L."/>
            <person name="Huang T."/>
            <person name="Niu S.C."/>
            <person name="Liu Z.J."/>
        </authorList>
    </citation>
    <scope>NUCLEOTIDE SEQUENCE [LARGE SCALE GENOMIC DNA]</scope>
    <source>
        <strain evidence="3">Lindl</strain>
    </source>
</reference>
<dbReference type="Gene3D" id="2.60.120.590">
    <property type="entry name" value="Alpha-ketoglutarate-dependent dioxygenase AlkB-like"/>
    <property type="match status" value="1"/>
</dbReference>
<evidence type="ECO:0000256" key="1">
    <source>
        <dbReference type="ARBA" id="ARBA00007879"/>
    </source>
</evidence>
<dbReference type="PANTHER" id="PTHR31447:SF1">
    <property type="entry name" value="OS06G0138200 PROTEIN"/>
    <property type="match status" value="1"/>
</dbReference>
<dbReference type="InterPro" id="IPR037151">
    <property type="entry name" value="AlkB-like_sf"/>
</dbReference>
<name>A0AAV7HGS1_DENCH</name>